<dbReference type="UniPathway" id="UPA00252"/>
<dbReference type="SUPFAM" id="SSF54373">
    <property type="entry name" value="FAD-linked reductases, C-terminal domain"/>
    <property type="match status" value="1"/>
</dbReference>
<reference evidence="14" key="1">
    <citation type="journal article" date="2014" name="Genome Announc.">
        <title>Draft Genome Sequence of Mycobacterium triplex DSM 44626.</title>
        <authorList>
            <person name="Sassi M."/>
            <person name="Croce O."/>
            <person name="Robert C."/>
            <person name="Raoult D."/>
            <person name="Drancourt M."/>
        </authorList>
    </citation>
    <scope>NUCLEOTIDE SEQUENCE [LARGE SCALE GENOMIC DNA]</scope>
    <source>
        <strain evidence="14">DSM 44626</strain>
    </source>
</reference>
<evidence type="ECO:0000256" key="9">
    <source>
        <dbReference type="ARBA" id="ARBA00022827"/>
    </source>
</evidence>
<dbReference type="OrthoDB" id="4496419at2"/>
<dbReference type="SUPFAM" id="SSF51905">
    <property type="entry name" value="FAD/NAD(P)-binding domain"/>
    <property type="match status" value="1"/>
</dbReference>
<organism evidence="14">
    <name type="scientific">Mycobacterium triplex</name>
    <dbReference type="NCBI Taxonomy" id="47839"/>
    <lineage>
        <taxon>Bacteria</taxon>
        <taxon>Bacillati</taxon>
        <taxon>Actinomycetota</taxon>
        <taxon>Actinomycetes</taxon>
        <taxon>Mycobacteriales</taxon>
        <taxon>Mycobacteriaceae</taxon>
        <taxon>Mycobacterium</taxon>
        <taxon>Mycobacterium simiae complex</taxon>
    </lineage>
</organism>
<gene>
    <name evidence="14" type="primary">hemY_1</name>
    <name evidence="15" type="ORF">AWC29_02020</name>
    <name evidence="14" type="ORF">BN973_02429</name>
</gene>
<keyword evidence="12" id="KW-0963">Cytoplasm</keyword>
<keyword evidence="11 12" id="KW-0350">Heme biosynthesis</keyword>
<evidence type="ECO:0000256" key="7">
    <source>
        <dbReference type="ARBA" id="ARBA00019046"/>
    </source>
</evidence>
<reference evidence="14" key="2">
    <citation type="submission" date="2014-04" db="EMBL/GenBank/DDBJ databases">
        <authorList>
            <person name="Xu Y.W."/>
            <person name="Yang Q."/>
        </authorList>
    </citation>
    <scope>NUCLEOTIDE SEQUENCE</scope>
    <source>
        <strain evidence="14">DSM 44626</strain>
    </source>
</reference>
<dbReference type="HOGENOM" id="CLU_009629_3_1_11"/>
<comment type="catalytic activity">
    <reaction evidence="1">
        <text>coproporphyrinogen III + 3 O2 = coproporphyrin III + 3 H2O2</text>
        <dbReference type="Rhea" id="RHEA:43436"/>
        <dbReference type="ChEBI" id="CHEBI:15379"/>
        <dbReference type="ChEBI" id="CHEBI:16240"/>
        <dbReference type="ChEBI" id="CHEBI:57309"/>
        <dbReference type="ChEBI" id="CHEBI:131725"/>
        <dbReference type="EC" id="1.3.3.15"/>
    </reaction>
    <physiologicalReaction direction="left-to-right" evidence="1">
        <dbReference type="Rhea" id="RHEA:43437"/>
    </physiologicalReaction>
</comment>
<protein>
    <recommendedName>
        <fullName evidence="7 12">Coproporphyrinogen III oxidase</fullName>
        <ecNumber evidence="6 12">1.3.3.15</ecNumber>
    </recommendedName>
</protein>
<dbReference type="InterPro" id="IPR050464">
    <property type="entry name" value="Zeta_carotene_desat/Oxidored"/>
</dbReference>
<dbReference type="NCBIfam" id="NF008841">
    <property type="entry name" value="PRK11883.1-1"/>
    <property type="match status" value="1"/>
</dbReference>
<dbReference type="EMBL" id="LQPY01000034">
    <property type="protein sequence ID" value="ORX00747.1"/>
    <property type="molecule type" value="Genomic_DNA"/>
</dbReference>
<keyword evidence="16" id="KW-1185">Reference proteome</keyword>
<dbReference type="STRING" id="47839.BN973_02429"/>
<dbReference type="Gene3D" id="1.10.3110.10">
    <property type="entry name" value="protoporphyrinogen ix oxidase, domain 3"/>
    <property type="match status" value="1"/>
</dbReference>
<keyword evidence="9 12" id="KW-0274">FAD</keyword>
<evidence type="ECO:0000256" key="1">
    <source>
        <dbReference type="ARBA" id="ARBA00001755"/>
    </source>
</evidence>
<evidence type="ECO:0000256" key="11">
    <source>
        <dbReference type="ARBA" id="ARBA00023133"/>
    </source>
</evidence>
<comment type="similarity">
    <text evidence="5 12">Belongs to the protoporphyrinogen/coproporphyrinogen oxidase family. Coproporphyrinogen III oxidase subfamily.</text>
</comment>
<proteinExistence type="inferred from homology"/>
<dbReference type="InterPro" id="IPR036188">
    <property type="entry name" value="FAD/NAD-bd_sf"/>
</dbReference>
<dbReference type="EC" id="1.3.3.15" evidence="6 12"/>
<evidence type="ECO:0000256" key="4">
    <source>
        <dbReference type="ARBA" id="ARBA00004744"/>
    </source>
</evidence>
<comment type="cofactor">
    <cofactor evidence="2 12">
        <name>FAD</name>
        <dbReference type="ChEBI" id="CHEBI:57692"/>
    </cofactor>
</comment>
<evidence type="ECO:0000256" key="2">
    <source>
        <dbReference type="ARBA" id="ARBA00001974"/>
    </source>
</evidence>
<dbReference type="Proteomes" id="UP000193710">
    <property type="component" value="Unassembled WGS sequence"/>
</dbReference>
<dbReference type="NCBIfam" id="TIGR00562">
    <property type="entry name" value="proto_IX_ox"/>
    <property type="match status" value="1"/>
</dbReference>
<comment type="subcellular location">
    <subcellularLocation>
        <location evidence="12">Cytoplasm</location>
    </subcellularLocation>
</comment>
<evidence type="ECO:0000256" key="12">
    <source>
        <dbReference type="RuleBase" id="RU364052"/>
    </source>
</evidence>
<dbReference type="GO" id="GO:0005737">
    <property type="term" value="C:cytoplasm"/>
    <property type="evidence" value="ECO:0007669"/>
    <property type="project" value="UniProtKB-SubCell"/>
</dbReference>
<dbReference type="InterPro" id="IPR004572">
    <property type="entry name" value="Protoporphyrinogen_oxidase"/>
</dbReference>
<evidence type="ECO:0000313" key="15">
    <source>
        <dbReference type="EMBL" id="ORX00747.1"/>
    </source>
</evidence>
<evidence type="ECO:0000256" key="3">
    <source>
        <dbReference type="ARBA" id="ARBA00002185"/>
    </source>
</evidence>
<dbReference type="RefSeq" id="WP_036468304.1">
    <property type="nucleotide sequence ID" value="NZ_HG964446.1"/>
</dbReference>
<dbReference type="GO" id="GO:0004729">
    <property type="term" value="F:oxygen-dependent protoporphyrinogen oxidase activity"/>
    <property type="evidence" value="ECO:0007669"/>
    <property type="project" value="UniProtKB-UniRule"/>
</dbReference>
<sequence>MTGRSYCVVGGGISGLTAAYRLRAAAGESANITLFEPGDRLGGILRTEQIGGRPMDLGAEAFVLRRPEMPALLAELGLSDRQLGTTGARPLIYSQRKLHPLPAATVVGIPSSAASVAGLVDDATVARIEAEPGRPLDWEPGNDPAAAELVGERFGEQTVARSVDPLLSGVYAGSAATIGLRAAAPSVAAALDCGATSLTDAVRQGLPPATGAPVFGALDGGYQVLIDELVERARARWVRAAVDRLERAGQGWVLRDDTGAQWTADAVILAVPAPRLARLIVRVAPETSAAARRITSASSVVVALAVPGDTAFPECSGVLAASGERLRGKAITLSSRKWGIGGDLQFLRLSFGRYGDDLAGTASDEDLLAWARQDLEAVFGLSVEPVEARVQRWIEAMPQYGPGHADVVAQLREGLPATIAVAGSYLDGIGVPACIGAAGKAVDRVIRATEASDAEVAR</sequence>
<reference evidence="15 16" key="3">
    <citation type="submission" date="2016-01" db="EMBL/GenBank/DDBJ databases">
        <title>The new phylogeny of the genus Mycobacterium.</title>
        <authorList>
            <person name="Tarcisio F."/>
            <person name="Conor M."/>
            <person name="Antonella G."/>
            <person name="Elisabetta G."/>
            <person name="Giulia F.S."/>
            <person name="Sara T."/>
            <person name="Anna F."/>
            <person name="Clotilde B."/>
            <person name="Roberto B."/>
            <person name="Veronica D.S."/>
            <person name="Fabio R."/>
            <person name="Monica P."/>
            <person name="Olivier J."/>
            <person name="Enrico T."/>
            <person name="Nicola S."/>
        </authorList>
    </citation>
    <scope>NUCLEOTIDE SEQUENCE [LARGE SCALE GENOMIC DNA]</scope>
    <source>
        <strain evidence="15 16">DSM 44626</strain>
    </source>
</reference>
<dbReference type="eggNOG" id="COG1232">
    <property type="taxonomic scope" value="Bacteria"/>
</dbReference>
<dbReference type="AlphaFoldDB" id="A0A024JW68"/>
<evidence type="ECO:0000256" key="10">
    <source>
        <dbReference type="ARBA" id="ARBA00023002"/>
    </source>
</evidence>
<evidence type="ECO:0000313" key="16">
    <source>
        <dbReference type="Proteomes" id="UP000193710"/>
    </source>
</evidence>
<accession>A0A024JW68</accession>
<dbReference type="Pfam" id="PF01593">
    <property type="entry name" value="Amino_oxidase"/>
    <property type="match status" value="1"/>
</dbReference>
<dbReference type="InterPro" id="IPR002937">
    <property type="entry name" value="Amino_oxidase"/>
</dbReference>
<dbReference type="GO" id="GO:0006783">
    <property type="term" value="P:heme biosynthetic process"/>
    <property type="evidence" value="ECO:0007669"/>
    <property type="project" value="UniProtKB-UniRule"/>
</dbReference>
<evidence type="ECO:0000256" key="8">
    <source>
        <dbReference type="ARBA" id="ARBA00022630"/>
    </source>
</evidence>
<dbReference type="PANTHER" id="PTHR42923:SF3">
    <property type="entry name" value="PROTOPORPHYRINOGEN OXIDASE"/>
    <property type="match status" value="1"/>
</dbReference>
<evidence type="ECO:0000259" key="13">
    <source>
        <dbReference type="Pfam" id="PF01593"/>
    </source>
</evidence>
<dbReference type="Gene3D" id="3.50.50.60">
    <property type="entry name" value="FAD/NAD(P)-binding domain"/>
    <property type="match status" value="1"/>
</dbReference>
<evidence type="ECO:0000313" key="14">
    <source>
        <dbReference type="EMBL" id="CDO88070.1"/>
    </source>
</evidence>
<dbReference type="Gene3D" id="3.90.660.20">
    <property type="entry name" value="Protoporphyrinogen oxidase, mitochondrial, domain 2"/>
    <property type="match status" value="1"/>
</dbReference>
<dbReference type="Proteomes" id="UP000028880">
    <property type="component" value="Unassembled WGS sequence"/>
</dbReference>
<comment type="function">
    <text evidence="3 12">Involved in coproporphyrin-dependent heme b biosynthesis. Catalyzes the oxidation of coproporphyrinogen III to coproporphyrin III.</text>
</comment>
<keyword evidence="8 12" id="KW-0285">Flavoprotein</keyword>
<name>A0A024JW68_9MYCO</name>
<keyword evidence="10 12" id="KW-0560">Oxidoreductase</keyword>
<comment type="pathway">
    <text evidence="4 12">Porphyrin-containing compound metabolism; protoheme biosynthesis.</text>
</comment>
<evidence type="ECO:0000256" key="5">
    <source>
        <dbReference type="ARBA" id="ARBA00008310"/>
    </source>
</evidence>
<dbReference type="PANTHER" id="PTHR42923">
    <property type="entry name" value="PROTOPORPHYRINOGEN OXIDASE"/>
    <property type="match status" value="1"/>
</dbReference>
<evidence type="ECO:0000256" key="6">
    <source>
        <dbReference type="ARBA" id="ARBA00012402"/>
    </source>
</evidence>
<feature type="domain" description="Amine oxidase" evidence="13">
    <location>
        <begin position="13"/>
        <end position="446"/>
    </location>
</feature>
<dbReference type="EMBL" id="HG964446">
    <property type="protein sequence ID" value="CDO88070.1"/>
    <property type="molecule type" value="Genomic_DNA"/>
</dbReference>